<dbReference type="AlphaFoldDB" id="Q6MMC0"/>
<protein>
    <recommendedName>
        <fullName evidence="3">Lipoprotein</fullName>
    </recommendedName>
</protein>
<evidence type="ECO:0000313" key="2">
    <source>
        <dbReference type="Proteomes" id="UP000008080"/>
    </source>
</evidence>
<dbReference type="EMBL" id="BX842650">
    <property type="protein sequence ID" value="CAE79585.1"/>
    <property type="molecule type" value="Genomic_DNA"/>
</dbReference>
<gene>
    <name evidence="1" type="ordered locus">Bd1716</name>
</gene>
<keyword evidence="2" id="KW-1185">Reference proteome</keyword>
<dbReference type="Proteomes" id="UP000008080">
    <property type="component" value="Chromosome"/>
</dbReference>
<dbReference type="GeneID" id="93012698"/>
<dbReference type="RefSeq" id="WP_011164187.1">
    <property type="nucleotide sequence ID" value="NC_005363.1"/>
</dbReference>
<reference evidence="1 2" key="1">
    <citation type="journal article" date="2004" name="Science">
        <title>A predator unmasked: life cycle of Bdellovibrio bacteriovorus from a genomic perspective.</title>
        <authorList>
            <person name="Rendulic S."/>
            <person name="Jagtap P."/>
            <person name="Rosinus A."/>
            <person name="Eppinger M."/>
            <person name="Baar C."/>
            <person name="Lanz C."/>
            <person name="Keller H."/>
            <person name="Lambert C."/>
            <person name="Evans K.J."/>
            <person name="Goesmann A."/>
            <person name="Meyer F."/>
            <person name="Sockett R.E."/>
            <person name="Schuster S.C."/>
        </authorList>
    </citation>
    <scope>NUCLEOTIDE SEQUENCE [LARGE SCALE GENOMIC DNA]</scope>
    <source>
        <strain evidence="2">ATCC 15356 / DSM 50701 / NCIMB 9529 / HD100</strain>
    </source>
</reference>
<evidence type="ECO:0000313" key="1">
    <source>
        <dbReference type="EMBL" id="CAE79585.1"/>
    </source>
</evidence>
<dbReference type="HOGENOM" id="CLU_1591368_0_0_7"/>
<accession>Q6MMC0</accession>
<dbReference type="KEGG" id="bba:Bd1716"/>
<evidence type="ECO:0008006" key="3">
    <source>
        <dbReference type="Google" id="ProtNLM"/>
    </source>
</evidence>
<proteinExistence type="predicted"/>
<organism evidence="1 2">
    <name type="scientific">Bdellovibrio bacteriovorus (strain ATCC 15356 / DSM 50701 / NCIMB 9529 / HD100)</name>
    <dbReference type="NCBI Taxonomy" id="264462"/>
    <lineage>
        <taxon>Bacteria</taxon>
        <taxon>Pseudomonadati</taxon>
        <taxon>Bdellovibrionota</taxon>
        <taxon>Bdellovibrionia</taxon>
        <taxon>Bdellovibrionales</taxon>
        <taxon>Pseudobdellovibrionaceae</taxon>
        <taxon>Bdellovibrio</taxon>
    </lineage>
</organism>
<dbReference type="PROSITE" id="PS51257">
    <property type="entry name" value="PROKAR_LIPOPROTEIN"/>
    <property type="match status" value="1"/>
</dbReference>
<name>Q6MMC0_BDEBA</name>
<sequence>MRKPQLALYGTLLALLLSSCGGIESMIGPSEILYEIPSEMFYQTKGDCTQGDLSFSILVAAGTQMWTDPAAVLHSQQELYLHSNQTFDMRYREFTLDDVAFDTRLQSRFSIDGHSGRVKLNGVGEGFVIQDNGRRYLQLQFTQALNSPELVGKTARFRLMNSMNGLDTDRAEYCGYTLY</sequence>